<sequence length="563" mass="64914">MLSFFKKETKTLCDYSYEYSFITYGDSTEINKQQTGTNDSGNVDSFCYFSFNKEKYFLVGDHSGRIILFNYMTGVEIKSVVMKSRATGTLRVKKFLLFLRELIEEKQNNIERISKEKLRYGIVSFKGKGGMTSESPIIKDNTIIDNYDASDKNKEEQGEEENKEENKLKKEIEEIKHIFTEIQSSIKNVNNENEKEVLELSEKYICELKEKYQIDCENEMVSKGIIGDIQFFNGIIVIAFKKEIYRISLTDFMQLKDNELLIEEGTLTSHDGIIKKIYILNDTIITIANDKKIAFWNTTSNTPLYIMERESDDYYKTSLLTEDGILFISRTNDIYVYQINSEQPSSSKFIKKLEKEGSSPHIDDVDLIEMTNTNKLITVSCDGIVAVWESSHFNLLQVMGLQVQSTEQKKPLFNINSLLSFPRDNTVTYYFAYGGWIVQMEEKNDQIIDVSPKRIDDAFALPYGRYNVEVTQLINVVGSTILAITAESGTIYVLENVKEKKRDVLKFVESRKLNSKITAVHMLDDEDGSFIITTNDGTVLMLKDSMKEMKRRQALFMNEMQGF</sequence>
<dbReference type="InterPro" id="IPR036322">
    <property type="entry name" value="WD40_repeat_dom_sf"/>
</dbReference>
<comment type="caution">
    <text evidence="3">The sequence shown here is derived from an EMBL/GenBank/DDBJ whole genome shotgun (WGS) entry which is preliminary data.</text>
</comment>
<proteinExistence type="predicted"/>
<organism evidence="3 4">
    <name type="scientific">Entamoeba histolytica</name>
    <dbReference type="NCBI Taxonomy" id="5759"/>
    <lineage>
        <taxon>Eukaryota</taxon>
        <taxon>Amoebozoa</taxon>
        <taxon>Evosea</taxon>
        <taxon>Archamoebae</taxon>
        <taxon>Mastigamoebida</taxon>
        <taxon>Entamoebidae</taxon>
        <taxon>Entamoeba</taxon>
    </lineage>
</organism>
<evidence type="ECO:0008006" key="5">
    <source>
        <dbReference type="Google" id="ProtNLM"/>
    </source>
</evidence>
<keyword evidence="2" id="KW-0677">Repeat</keyword>
<dbReference type="OMA" id="CENEMIS"/>
<dbReference type="SUPFAM" id="SSF50978">
    <property type="entry name" value="WD40 repeat-like"/>
    <property type="match status" value="1"/>
</dbReference>
<dbReference type="VEuPathDB" id="AmoebaDB:KM1_070100"/>
<dbReference type="EMBL" id="BDEQ01000001">
    <property type="protein sequence ID" value="GAT92691.1"/>
    <property type="molecule type" value="Genomic_DNA"/>
</dbReference>
<accession>A0A5K1U7R2</accession>
<name>A0A5K1U7R2_ENTHI</name>
<dbReference type="VEuPathDB" id="AmoebaDB:EHI8A_071430"/>
<dbReference type="InterPro" id="IPR015943">
    <property type="entry name" value="WD40/YVTN_repeat-like_dom_sf"/>
</dbReference>
<protein>
    <recommendedName>
        <fullName evidence="5">WD domain containing protein</fullName>
    </recommendedName>
</protein>
<dbReference type="AlphaFoldDB" id="A0A5K1U7R2"/>
<dbReference type="PANTHER" id="PTHR10971">
    <property type="entry name" value="MRNA EXPORT FACTOR AND BUB3"/>
    <property type="match status" value="1"/>
</dbReference>
<evidence type="ECO:0000256" key="1">
    <source>
        <dbReference type="ARBA" id="ARBA00022574"/>
    </source>
</evidence>
<dbReference type="VEuPathDB" id="AmoebaDB:EHI_103500"/>
<evidence type="ECO:0000313" key="3">
    <source>
        <dbReference type="EMBL" id="GAT92691.1"/>
    </source>
</evidence>
<keyword evidence="1" id="KW-0853">WD repeat</keyword>
<evidence type="ECO:0000256" key="2">
    <source>
        <dbReference type="ARBA" id="ARBA00022737"/>
    </source>
</evidence>
<dbReference type="Gene3D" id="2.130.10.10">
    <property type="entry name" value="YVTN repeat-like/Quinoprotein amine dehydrogenase"/>
    <property type="match status" value="1"/>
</dbReference>
<reference evidence="3 4" key="1">
    <citation type="submission" date="2016-05" db="EMBL/GenBank/DDBJ databases">
        <title>First whole genome sequencing of Entamoeba histolytica HM1:IMSS-clone-6.</title>
        <authorList>
            <person name="Mukherjee Avik.K."/>
            <person name="Izumyama S."/>
            <person name="Nakada-Tsukui K."/>
            <person name="Nozaki T."/>
        </authorList>
    </citation>
    <scope>NUCLEOTIDE SEQUENCE [LARGE SCALE GENOMIC DNA]</scope>
    <source>
        <strain evidence="3 4">HM1:IMSS clone 6</strain>
    </source>
</reference>
<gene>
    <name evidence="3" type="ORF">CL6EHI_103500</name>
</gene>
<dbReference type="VEuPathDB" id="AmoebaDB:EHI5A_053790"/>
<dbReference type="VEuPathDB" id="AmoebaDB:EHI7A_166840"/>
<evidence type="ECO:0000313" key="4">
    <source>
        <dbReference type="Proteomes" id="UP000078387"/>
    </source>
</evidence>
<dbReference type="Proteomes" id="UP000078387">
    <property type="component" value="Unassembled WGS sequence"/>
</dbReference>